<feature type="transmembrane region" description="Helical" evidence="10">
    <location>
        <begin position="386"/>
        <end position="408"/>
    </location>
</feature>
<dbReference type="PROSITE" id="PS00211">
    <property type="entry name" value="ABC_TRANSPORTER_1"/>
    <property type="match status" value="1"/>
</dbReference>
<organism evidence="12 13">
    <name type="scientific">Tritrichomonas foetus</name>
    <dbReference type="NCBI Taxonomy" id="1144522"/>
    <lineage>
        <taxon>Eukaryota</taxon>
        <taxon>Metamonada</taxon>
        <taxon>Parabasalia</taxon>
        <taxon>Tritrichomonadida</taxon>
        <taxon>Tritrichomonadidae</taxon>
        <taxon>Tritrichomonas</taxon>
    </lineage>
</organism>
<dbReference type="InterPro" id="IPR003439">
    <property type="entry name" value="ABC_transporter-like_ATP-bd"/>
</dbReference>
<feature type="transmembrane region" description="Helical" evidence="10">
    <location>
        <begin position="428"/>
        <end position="448"/>
    </location>
</feature>
<evidence type="ECO:0000256" key="9">
    <source>
        <dbReference type="ARBA" id="ARBA00023136"/>
    </source>
</evidence>
<comment type="similarity">
    <text evidence="2">Belongs to the ABC transporter superfamily. ABCA family.</text>
</comment>
<feature type="transmembrane region" description="Helical" evidence="10">
    <location>
        <begin position="353"/>
        <end position="374"/>
    </location>
</feature>
<dbReference type="VEuPathDB" id="TrichDB:TRFO_20928"/>
<accession>A0A1J4KF03</accession>
<dbReference type="InterPro" id="IPR003593">
    <property type="entry name" value="AAA+_ATPase"/>
</dbReference>
<dbReference type="InterPro" id="IPR027417">
    <property type="entry name" value="P-loop_NTPase"/>
</dbReference>
<evidence type="ECO:0000256" key="6">
    <source>
        <dbReference type="ARBA" id="ARBA00022741"/>
    </source>
</evidence>
<keyword evidence="13" id="KW-1185">Reference proteome</keyword>
<dbReference type="Gene3D" id="3.40.50.300">
    <property type="entry name" value="P-loop containing nucleotide triphosphate hydrolases"/>
    <property type="match status" value="1"/>
</dbReference>
<keyword evidence="9 10" id="KW-0472">Membrane</keyword>
<feature type="transmembrane region" description="Helical" evidence="10">
    <location>
        <begin position="75"/>
        <end position="94"/>
    </location>
</feature>
<sequence>MRKSSYYDDDLKNPLGSWSELQPNFWRQVKALLKKQVLIKVRNFSAIIEIIVAFFITLITYLAHHFSKTEYAADISPVVSMVGPDLIMTWFMAFNDVRVALKPDNQKIRDLIDNTTYLKLGIYGGQIPYTNISLPGCSLIKFTNSYNEIEDVVYGSDSNGFAVEWVNSEDPDWYSKPSFKVYHQSSYGNAEREFFLELKNAVIKMRYHDTPEKMATSLSLTTQLLESNFAHPKIVQRQTAMAFSYALIAGITIVVATMPDMESIFLEKDNHVSQLSFLMGMSETAFWFTNFSISFIICLVCYVFISLILSFWFGMTGNEFSMILVMSILFIIAELWFQYFISTFLNTASSGRGITIVLILISFFLAFVHQFVTFNSSSSSPVLNHILCIFPISAFELFVMQGSIATYGNLPLFKWNDMYNTAYLCPPWIPFMWVAIDIVAYFLLFLLFNAINPRAFGSPLYSIKELFCGCCGKSKKKIQQVDAATSSNSYVPNNDNVVITVDNLSKIYEGSKSVKALDSVSFDVKRGEVIVMIGPNGAGKSTLINCISSSLQPTKGKITIMGGYDPHNIGVCFQENVIINELSVREHFELFGAYRGVPINTLKETIDYFASNMQLTEMLNNRAGDLSGGQKRKLCIGLSLLGNPGVVLMDEPTAGVDVQARQLIWKMIANLHETTTIVTSHALEEAEAVSSRLFIVSGGKIPFSGTSTELRQEYQCGYVLRVEREDGKAGPVLELAQSFVPNSKLADDREDTIRMPVDKSIPKFLLALVKKQDELGVISYTFSVEQLEDMLLKLIESEEL</sequence>
<evidence type="ECO:0000313" key="13">
    <source>
        <dbReference type="Proteomes" id="UP000179807"/>
    </source>
</evidence>
<evidence type="ECO:0000256" key="7">
    <source>
        <dbReference type="ARBA" id="ARBA00022840"/>
    </source>
</evidence>
<feature type="transmembrane region" description="Helical" evidence="10">
    <location>
        <begin position="240"/>
        <end position="258"/>
    </location>
</feature>
<dbReference type="FunFam" id="3.40.50.300:FF:001873">
    <property type="entry name" value="ABC transporter family protein"/>
    <property type="match status" value="1"/>
</dbReference>
<feature type="domain" description="ABC transporter" evidence="11">
    <location>
        <begin position="499"/>
        <end position="723"/>
    </location>
</feature>
<dbReference type="Pfam" id="PF12698">
    <property type="entry name" value="ABC2_membrane_3"/>
    <property type="match status" value="1"/>
</dbReference>
<dbReference type="GO" id="GO:0005524">
    <property type="term" value="F:ATP binding"/>
    <property type="evidence" value="ECO:0007669"/>
    <property type="project" value="UniProtKB-KW"/>
</dbReference>
<reference evidence="12" key="1">
    <citation type="submission" date="2016-10" db="EMBL/GenBank/DDBJ databases">
        <authorList>
            <person name="Benchimol M."/>
            <person name="Almeida L.G."/>
            <person name="Vasconcelos A.T."/>
            <person name="Perreira-Neves A."/>
            <person name="Rosa I.A."/>
            <person name="Tasca T."/>
            <person name="Bogo M.R."/>
            <person name="de Souza W."/>
        </authorList>
    </citation>
    <scope>NUCLEOTIDE SEQUENCE [LARGE SCALE GENOMIC DNA]</scope>
    <source>
        <strain evidence="12">K</strain>
    </source>
</reference>
<evidence type="ECO:0000259" key="11">
    <source>
        <dbReference type="PROSITE" id="PS50893"/>
    </source>
</evidence>
<dbReference type="Pfam" id="PF00005">
    <property type="entry name" value="ABC_tran"/>
    <property type="match status" value="1"/>
</dbReference>
<dbReference type="PANTHER" id="PTHR19229">
    <property type="entry name" value="ATP-BINDING CASSETTE TRANSPORTER SUBFAMILY A ABCA"/>
    <property type="match status" value="1"/>
</dbReference>
<dbReference type="SMART" id="SM00382">
    <property type="entry name" value="AAA"/>
    <property type="match status" value="1"/>
</dbReference>
<proteinExistence type="inferred from homology"/>
<evidence type="ECO:0000256" key="3">
    <source>
        <dbReference type="ARBA" id="ARBA00022448"/>
    </source>
</evidence>
<protein>
    <submittedName>
        <fullName evidence="12">ABC transporter family protein</fullName>
    </submittedName>
</protein>
<keyword evidence="6" id="KW-0547">Nucleotide-binding</keyword>
<evidence type="ECO:0000256" key="4">
    <source>
        <dbReference type="ARBA" id="ARBA00022692"/>
    </source>
</evidence>
<dbReference type="InterPro" id="IPR017871">
    <property type="entry name" value="ABC_transporter-like_CS"/>
</dbReference>
<keyword evidence="5" id="KW-0677">Repeat</keyword>
<feature type="transmembrane region" description="Helical" evidence="10">
    <location>
        <begin position="320"/>
        <end position="341"/>
    </location>
</feature>
<keyword evidence="3" id="KW-0813">Transport</keyword>
<feature type="transmembrane region" description="Helical" evidence="10">
    <location>
        <begin position="44"/>
        <end position="63"/>
    </location>
</feature>
<name>A0A1J4KF03_9EUKA</name>
<dbReference type="GO" id="GO:0140359">
    <property type="term" value="F:ABC-type transporter activity"/>
    <property type="evidence" value="ECO:0007669"/>
    <property type="project" value="InterPro"/>
</dbReference>
<evidence type="ECO:0000256" key="2">
    <source>
        <dbReference type="ARBA" id="ARBA00008869"/>
    </source>
</evidence>
<dbReference type="InterPro" id="IPR026082">
    <property type="entry name" value="ABCA"/>
</dbReference>
<keyword evidence="8 10" id="KW-1133">Transmembrane helix</keyword>
<keyword evidence="7" id="KW-0067">ATP-binding</keyword>
<evidence type="ECO:0000256" key="10">
    <source>
        <dbReference type="SAM" id="Phobius"/>
    </source>
</evidence>
<evidence type="ECO:0000256" key="1">
    <source>
        <dbReference type="ARBA" id="ARBA00004141"/>
    </source>
</evidence>
<keyword evidence="4 10" id="KW-0812">Transmembrane</keyword>
<dbReference type="PROSITE" id="PS50893">
    <property type="entry name" value="ABC_TRANSPORTER_2"/>
    <property type="match status" value="1"/>
</dbReference>
<evidence type="ECO:0000256" key="5">
    <source>
        <dbReference type="ARBA" id="ARBA00022737"/>
    </source>
</evidence>
<gene>
    <name evidence="12" type="ORF">TRFO_20928</name>
</gene>
<dbReference type="EMBL" id="MLAK01000624">
    <property type="protein sequence ID" value="OHT10015.1"/>
    <property type="molecule type" value="Genomic_DNA"/>
</dbReference>
<dbReference type="RefSeq" id="XP_068363151.1">
    <property type="nucleotide sequence ID" value="XM_068501668.1"/>
</dbReference>
<dbReference type="InterPro" id="IPR013525">
    <property type="entry name" value="ABC2_TM"/>
</dbReference>
<feature type="transmembrane region" description="Helical" evidence="10">
    <location>
        <begin position="285"/>
        <end position="313"/>
    </location>
</feature>
<dbReference type="SUPFAM" id="SSF52540">
    <property type="entry name" value="P-loop containing nucleoside triphosphate hydrolases"/>
    <property type="match status" value="1"/>
</dbReference>
<evidence type="ECO:0000313" key="12">
    <source>
        <dbReference type="EMBL" id="OHT10015.1"/>
    </source>
</evidence>
<dbReference type="GO" id="GO:0005319">
    <property type="term" value="F:lipid transporter activity"/>
    <property type="evidence" value="ECO:0007669"/>
    <property type="project" value="TreeGrafter"/>
</dbReference>
<dbReference type="GO" id="GO:0016887">
    <property type="term" value="F:ATP hydrolysis activity"/>
    <property type="evidence" value="ECO:0007669"/>
    <property type="project" value="InterPro"/>
</dbReference>
<dbReference type="GO" id="GO:0016020">
    <property type="term" value="C:membrane"/>
    <property type="evidence" value="ECO:0007669"/>
    <property type="project" value="UniProtKB-SubCell"/>
</dbReference>
<dbReference type="GeneID" id="94836372"/>
<comment type="caution">
    <text evidence="12">The sequence shown here is derived from an EMBL/GenBank/DDBJ whole genome shotgun (WGS) entry which is preliminary data.</text>
</comment>
<evidence type="ECO:0000256" key="8">
    <source>
        <dbReference type="ARBA" id="ARBA00022989"/>
    </source>
</evidence>
<dbReference type="CDD" id="cd03263">
    <property type="entry name" value="ABC_subfamily_A"/>
    <property type="match status" value="1"/>
</dbReference>
<dbReference type="OrthoDB" id="6512918at2759"/>
<comment type="subcellular location">
    <subcellularLocation>
        <location evidence="1">Membrane</location>
        <topology evidence="1">Multi-pass membrane protein</topology>
    </subcellularLocation>
</comment>
<dbReference type="PANTHER" id="PTHR19229:SF36">
    <property type="entry name" value="ATP-BINDING CASSETTE SUB-FAMILY A MEMBER 2"/>
    <property type="match status" value="1"/>
</dbReference>
<dbReference type="AlphaFoldDB" id="A0A1J4KF03"/>
<dbReference type="Proteomes" id="UP000179807">
    <property type="component" value="Unassembled WGS sequence"/>
</dbReference>